<evidence type="ECO:0000313" key="8">
    <source>
        <dbReference type="Proteomes" id="UP000411588"/>
    </source>
</evidence>
<dbReference type="GeneID" id="66354210"/>
<dbReference type="KEGG" id="pdf:CD630DERM_17940"/>
<dbReference type="EMBL" id="DAEQIJ010000004">
    <property type="protein sequence ID" value="HBH2619552.1"/>
    <property type="molecule type" value="Genomic_DNA"/>
</dbReference>
<dbReference type="Proteomes" id="UP000372533">
    <property type="component" value="Unassembled WGS sequence"/>
</dbReference>
<reference evidence="6 7" key="3">
    <citation type="submission" date="2019-04" db="EMBL/GenBank/DDBJ databases">
        <authorList>
            <consortium name="Pathogen Informatics"/>
        </authorList>
    </citation>
    <scope>NUCLEOTIDE SEQUENCE [LARGE SCALE GENOMIC DNA]</scope>
    <source>
        <strain evidence="5">Clo34</strain>
        <strain evidence="8">clo34</strain>
        <strain evidence="6">Tl291</strain>
        <strain evidence="7">tl291</strain>
    </source>
</reference>
<evidence type="ECO:0000313" key="6">
    <source>
        <dbReference type="EMBL" id="VHX93146.1"/>
    </source>
</evidence>
<organism evidence="1">
    <name type="scientific">Clostridioides difficile</name>
    <name type="common">Peptoclostridium difficile</name>
    <dbReference type="NCBI Taxonomy" id="1496"/>
    <lineage>
        <taxon>Bacteria</taxon>
        <taxon>Bacillati</taxon>
        <taxon>Bacillota</taxon>
        <taxon>Clostridia</taxon>
        <taxon>Peptostreptococcales</taxon>
        <taxon>Peptostreptococcaceae</taxon>
        <taxon>Clostridioides</taxon>
    </lineage>
</organism>
<evidence type="ECO:0000313" key="4">
    <source>
        <dbReference type="EMBL" id="HBH2619552.1"/>
    </source>
</evidence>
<reference evidence="1" key="1">
    <citation type="submission" date="2014-07" db="EMBL/GenBank/DDBJ databases">
        <authorList>
            <person name="Monot Marc"/>
        </authorList>
    </citation>
    <scope>NUCLEOTIDE SEQUENCE</scope>
    <source>
        <strain evidence="3">7032989</strain>
        <strain evidence="1">7032994</strain>
    </source>
</reference>
<evidence type="ECO:0000313" key="2">
    <source>
        <dbReference type="EMBL" id="CDS87639.1"/>
    </source>
</evidence>
<name>A0A031WI14_CLODI</name>
<evidence type="ECO:0000313" key="1">
    <source>
        <dbReference type="EMBL" id="CDS84290.1"/>
    </source>
</evidence>
<reference evidence="4" key="2">
    <citation type="journal article" date="2018" name="Genome Biol.">
        <title>SKESA: strategic k-mer extension for scrupulous assemblies.</title>
        <authorList>
            <person name="Souvorov A."/>
            <person name="Agarwala R."/>
            <person name="Lipman D.J."/>
        </authorList>
    </citation>
    <scope>NUCLEOTIDE SEQUENCE</scope>
    <source>
        <strain evidence="4">Clostridioides</strain>
    </source>
</reference>
<protein>
    <submittedName>
        <fullName evidence="1">Uncharacterized protein</fullName>
    </submittedName>
</protein>
<dbReference type="Proteomes" id="UP000411588">
    <property type="component" value="Unassembled WGS sequence"/>
</dbReference>
<dbReference type="EMBL" id="CAAJVP010000001">
    <property type="protein sequence ID" value="VHX93146.1"/>
    <property type="molecule type" value="Genomic_DNA"/>
</dbReference>
<dbReference type="EMBL" id="LK933149">
    <property type="protein sequence ID" value="CDT41338.1"/>
    <property type="molecule type" value="Genomic_DNA"/>
</dbReference>
<accession>A0A031WI14</accession>
<dbReference type="RefSeq" id="WP_003430297.1">
    <property type="nucleotide sequence ID" value="NZ_AP025558.1"/>
</dbReference>
<reference evidence="4" key="4">
    <citation type="submission" date="2021-06" db="EMBL/GenBank/DDBJ databases">
        <authorList>
            <consortium name="NCBI Pathogen Detection Project"/>
        </authorList>
    </citation>
    <scope>NUCLEOTIDE SEQUENCE</scope>
    <source>
        <strain evidence="4">Clostridioides</strain>
    </source>
</reference>
<gene>
    <name evidence="3" type="ORF">BN1095_470022</name>
    <name evidence="2" type="ORF">BN1096_620141</name>
    <name evidence="1" type="ORF">BN1097_250143</name>
    <name evidence="4" type="ORF">KRQ00_001291</name>
    <name evidence="6" type="ORF">SAMEA1402366_00246</name>
    <name evidence="5" type="ORF">SAMEA1402399_01297</name>
</gene>
<evidence type="ECO:0000313" key="3">
    <source>
        <dbReference type="EMBL" id="CDT41338.1"/>
    </source>
</evidence>
<dbReference type="EMBL" id="LK932360">
    <property type="protein sequence ID" value="CDS84290.1"/>
    <property type="molecule type" value="Genomic_DNA"/>
</dbReference>
<dbReference type="EMBL" id="LK932516">
    <property type="protein sequence ID" value="CDS87639.1"/>
    <property type="molecule type" value="Genomic_DNA"/>
</dbReference>
<dbReference type="Proteomes" id="UP000879542">
    <property type="component" value="Unassembled WGS sequence"/>
</dbReference>
<evidence type="ECO:0000313" key="5">
    <source>
        <dbReference type="EMBL" id="VFD30885.1"/>
    </source>
</evidence>
<evidence type="ECO:0000313" key="7">
    <source>
        <dbReference type="Proteomes" id="UP000372533"/>
    </source>
</evidence>
<dbReference type="AlphaFoldDB" id="A0A031WI14"/>
<proteinExistence type="predicted"/>
<dbReference type="EMBL" id="CAADAN010000003">
    <property type="protein sequence ID" value="VFD30885.1"/>
    <property type="molecule type" value="Genomic_DNA"/>
</dbReference>
<sequence>MFIDEELEGYILTCKISEDFKNIPEYSDEEFYVTVYKDESSDSGYYALLENKEERVVWDGEVVANNIFNNLWIVVNKVKTG</sequence>